<dbReference type="RefSeq" id="WP_380715628.1">
    <property type="nucleotide sequence ID" value="NZ_JBHSGI010000002.1"/>
</dbReference>
<comment type="pathway">
    <text evidence="1 10">Cofactor biosynthesis; (R)-pantothenate biosynthesis; (R)-pantoate from 3-methyl-2-oxobutanoate: step 2/2.</text>
</comment>
<dbReference type="PANTHER" id="PTHR21708:SF26">
    <property type="entry name" value="2-DEHYDROPANTOATE 2-REDUCTASE"/>
    <property type="match status" value="1"/>
</dbReference>
<keyword evidence="6 10" id="KW-0521">NADP</keyword>
<evidence type="ECO:0000259" key="12">
    <source>
        <dbReference type="Pfam" id="PF08546"/>
    </source>
</evidence>
<feature type="domain" description="Ketopantoate reductase N-terminal" evidence="11">
    <location>
        <begin position="3"/>
        <end position="151"/>
    </location>
</feature>
<comment type="function">
    <text evidence="10">Catalyzes the NADPH-dependent reduction of ketopantoate into pantoic acid.</text>
</comment>
<dbReference type="InterPro" id="IPR036291">
    <property type="entry name" value="NAD(P)-bd_dom_sf"/>
</dbReference>
<dbReference type="InterPro" id="IPR051402">
    <property type="entry name" value="KPR-Related"/>
</dbReference>
<dbReference type="SUPFAM" id="SSF51735">
    <property type="entry name" value="NAD(P)-binding Rossmann-fold domains"/>
    <property type="match status" value="1"/>
</dbReference>
<evidence type="ECO:0000256" key="4">
    <source>
        <dbReference type="ARBA" id="ARBA00019465"/>
    </source>
</evidence>
<proteinExistence type="inferred from homology"/>
<comment type="caution">
    <text evidence="13">The sequence shown here is derived from an EMBL/GenBank/DDBJ whole genome shotgun (WGS) entry which is preliminary data.</text>
</comment>
<keyword evidence="7 10" id="KW-0560">Oxidoreductase</keyword>
<evidence type="ECO:0000256" key="2">
    <source>
        <dbReference type="ARBA" id="ARBA00007870"/>
    </source>
</evidence>
<evidence type="ECO:0000256" key="8">
    <source>
        <dbReference type="ARBA" id="ARBA00032024"/>
    </source>
</evidence>
<dbReference type="Pfam" id="PF02558">
    <property type="entry name" value="ApbA"/>
    <property type="match status" value="1"/>
</dbReference>
<protein>
    <recommendedName>
        <fullName evidence="4 10">2-dehydropantoate 2-reductase</fullName>
        <ecNumber evidence="3 10">1.1.1.169</ecNumber>
    </recommendedName>
    <alternativeName>
        <fullName evidence="8 10">Ketopantoate reductase</fullName>
    </alternativeName>
</protein>
<evidence type="ECO:0000259" key="11">
    <source>
        <dbReference type="Pfam" id="PF02558"/>
    </source>
</evidence>
<evidence type="ECO:0000313" key="14">
    <source>
        <dbReference type="Proteomes" id="UP001595973"/>
    </source>
</evidence>
<sequence>MRIVIVGIGAVGGTLAAGLSLAGIEVAGIARGAQLAAIRANGLHLRTPDGSHFAHFPCYADPSEAQLRPDDLVVLTVKSQDSASALSQLRLAGMTDQPLFCAQNGVANEQLAARSFPNVHGITVMMPADYLVPGETVVFGAPRWGIFDIGRWPAGHDEADQALAEALNTANFAAFVSDDVMGSKYGKLLLNLHNVLEAAIGRGALFKRIAPLLKAEGEAVLKAAEIGWRDVSASDTRREGLMQITDVAGARRAGSSTSQSLARGTGSVETDYLNGEIVMLGARHGVPTPVNSWFCRLADRLLREGKAPGHLEEAEVARALGL</sequence>
<keyword evidence="5 10" id="KW-0566">Pantothenate biosynthesis</keyword>
<keyword evidence="14" id="KW-1185">Reference proteome</keyword>
<evidence type="ECO:0000256" key="7">
    <source>
        <dbReference type="ARBA" id="ARBA00023002"/>
    </source>
</evidence>
<evidence type="ECO:0000256" key="5">
    <source>
        <dbReference type="ARBA" id="ARBA00022655"/>
    </source>
</evidence>
<gene>
    <name evidence="13" type="ORF">ACFO5X_02675</name>
</gene>
<dbReference type="NCBIfam" id="TIGR00745">
    <property type="entry name" value="apbA_panE"/>
    <property type="match status" value="1"/>
</dbReference>
<evidence type="ECO:0000256" key="6">
    <source>
        <dbReference type="ARBA" id="ARBA00022857"/>
    </source>
</evidence>
<dbReference type="EMBL" id="JBHSGI010000002">
    <property type="protein sequence ID" value="MFC4667448.1"/>
    <property type="molecule type" value="Genomic_DNA"/>
</dbReference>
<organism evidence="13 14">
    <name type="scientific">Seohaeicola nanhaiensis</name>
    <dbReference type="NCBI Taxonomy" id="1387282"/>
    <lineage>
        <taxon>Bacteria</taxon>
        <taxon>Pseudomonadati</taxon>
        <taxon>Pseudomonadota</taxon>
        <taxon>Alphaproteobacteria</taxon>
        <taxon>Rhodobacterales</taxon>
        <taxon>Roseobacteraceae</taxon>
        <taxon>Seohaeicola</taxon>
    </lineage>
</organism>
<dbReference type="InterPro" id="IPR013332">
    <property type="entry name" value="KPR_N"/>
</dbReference>
<comment type="similarity">
    <text evidence="2 10">Belongs to the ketopantoate reductase family.</text>
</comment>
<accession>A0ABV9KC31</accession>
<comment type="catalytic activity">
    <reaction evidence="9 10">
        <text>(R)-pantoate + NADP(+) = 2-dehydropantoate + NADPH + H(+)</text>
        <dbReference type="Rhea" id="RHEA:16233"/>
        <dbReference type="ChEBI" id="CHEBI:11561"/>
        <dbReference type="ChEBI" id="CHEBI:15378"/>
        <dbReference type="ChEBI" id="CHEBI:15980"/>
        <dbReference type="ChEBI" id="CHEBI:57783"/>
        <dbReference type="ChEBI" id="CHEBI:58349"/>
        <dbReference type="EC" id="1.1.1.169"/>
    </reaction>
</comment>
<evidence type="ECO:0000256" key="9">
    <source>
        <dbReference type="ARBA" id="ARBA00048793"/>
    </source>
</evidence>
<evidence type="ECO:0000256" key="1">
    <source>
        <dbReference type="ARBA" id="ARBA00004994"/>
    </source>
</evidence>
<dbReference type="SUPFAM" id="SSF48179">
    <property type="entry name" value="6-phosphogluconate dehydrogenase C-terminal domain-like"/>
    <property type="match status" value="1"/>
</dbReference>
<dbReference type="InterPro" id="IPR008927">
    <property type="entry name" value="6-PGluconate_DH-like_C_sf"/>
</dbReference>
<evidence type="ECO:0000256" key="10">
    <source>
        <dbReference type="RuleBase" id="RU362068"/>
    </source>
</evidence>
<dbReference type="InterPro" id="IPR003710">
    <property type="entry name" value="ApbA"/>
</dbReference>
<dbReference type="EC" id="1.1.1.169" evidence="3 10"/>
<dbReference type="Gene3D" id="1.10.1040.10">
    <property type="entry name" value="N-(1-d-carboxylethyl)-l-norvaline Dehydrogenase, domain 2"/>
    <property type="match status" value="1"/>
</dbReference>
<evidence type="ECO:0000313" key="13">
    <source>
        <dbReference type="EMBL" id="MFC4667448.1"/>
    </source>
</evidence>
<dbReference type="Proteomes" id="UP001595973">
    <property type="component" value="Unassembled WGS sequence"/>
</dbReference>
<dbReference type="InterPro" id="IPR013752">
    <property type="entry name" value="KPA_reductase"/>
</dbReference>
<name>A0ABV9KC31_9RHOB</name>
<dbReference type="PANTHER" id="PTHR21708">
    <property type="entry name" value="PROBABLE 2-DEHYDROPANTOATE 2-REDUCTASE"/>
    <property type="match status" value="1"/>
</dbReference>
<dbReference type="InterPro" id="IPR013328">
    <property type="entry name" value="6PGD_dom2"/>
</dbReference>
<dbReference type="Gene3D" id="3.40.50.720">
    <property type="entry name" value="NAD(P)-binding Rossmann-like Domain"/>
    <property type="match status" value="1"/>
</dbReference>
<feature type="domain" description="Ketopantoate reductase C-terminal" evidence="12">
    <location>
        <begin position="207"/>
        <end position="298"/>
    </location>
</feature>
<evidence type="ECO:0000256" key="3">
    <source>
        <dbReference type="ARBA" id="ARBA00013014"/>
    </source>
</evidence>
<dbReference type="Pfam" id="PF08546">
    <property type="entry name" value="ApbA_C"/>
    <property type="match status" value="1"/>
</dbReference>
<reference evidence="14" key="1">
    <citation type="journal article" date="2019" name="Int. J. Syst. Evol. Microbiol.">
        <title>The Global Catalogue of Microorganisms (GCM) 10K type strain sequencing project: providing services to taxonomists for standard genome sequencing and annotation.</title>
        <authorList>
            <consortium name="The Broad Institute Genomics Platform"/>
            <consortium name="The Broad Institute Genome Sequencing Center for Infectious Disease"/>
            <person name="Wu L."/>
            <person name="Ma J."/>
        </authorList>
    </citation>
    <scope>NUCLEOTIDE SEQUENCE [LARGE SCALE GENOMIC DNA]</scope>
    <source>
        <strain evidence="14">CGMCC 4.7283</strain>
    </source>
</reference>